<dbReference type="GO" id="GO:0047617">
    <property type="term" value="F:fatty acyl-CoA hydrolase activity"/>
    <property type="evidence" value="ECO:0007669"/>
    <property type="project" value="TreeGrafter"/>
</dbReference>
<comment type="caution">
    <text evidence="2">The sequence shown here is derived from an EMBL/GenBank/DDBJ whole genome shotgun (WGS) entry which is preliminary data.</text>
</comment>
<dbReference type="Pfam" id="PF08840">
    <property type="entry name" value="BAAT_C"/>
    <property type="match status" value="1"/>
</dbReference>
<dbReference type="InterPro" id="IPR029058">
    <property type="entry name" value="AB_hydrolase_fold"/>
</dbReference>
<keyword evidence="2" id="KW-0012">Acyltransferase</keyword>
<dbReference type="GO" id="GO:0006637">
    <property type="term" value="P:acyl-CoA metabolic process"/>
    <property type="evidence" value="ECO:0007669"/>
    <property type="project" value="TreeGrafter"/>
</dbReference>
<keyword evidence="3" id="KW-1185">Reference proteome</keyword>
<dbReference type="GO" id="GO:0005777">
    <property type="term" value="C:peroxisome"/>
    <property type="evidence" value="ECO:0007669"/>
    <property type="project" value="TreeGrafter"/>
</dbReference>
<accession>A0A7L1Y5M8</accession>
<feature type="domain" description="BAAT/Acyl-CoA thioester hydrolase C-terminal" evidence="1">
    <location>
        <begin position="72"/>
        <end position="276"/>
    </location>
</feature>
<dbReference type="FunFam" id="3.40.50.1820:FF:000024">
    <property type="entry name" value="acyl-coenzyme A thioesterase 4"/>
    <property type="match status" value="1"/>
</dbReference>
<dbReference type="GO" id="GO:0016746">
    <property type="term" value="F:acyltransferase activity"/>
    <property type="evidence" value="ECO:0007669"/>
    <property type="project" value="UniProtKB-KW"/>
</dbReference>
<name>A0A7L1Y5M8_9PASS</name>
<evidence type="ECO:0000259" key="1">
    <source>
        <dbReference type="Pfam" id="PF08840"/>
    </source>
</evidence>
<dbReference type="PANTHER" id="PTHR10824">
    <property type="entry name" value="ACYL-COENZYME A THIOESTERASE-RELATED"/>
    <property type="match status" value="1"/>
</dbReference>
<keyword evidence="2" id="KW-0808">Transferase</keyword>
<sequence length="283" mass="29822">PGIQDVTGVSSSQHSRCIPAGPGPFPGVIDMFGGAGGLIEFRAGLLASRGFAVLALAFFAYDDLPRVLTQLDLEYFEEATDRLLRHPKVRGPGVGVVGVSKGAEVALAMASFLPRVAATVWINGTSFLHGTPLVYGAVTIPPIPYHPERSLLTDTGAMDNRAVYGDPRAPAHRASAIPVENVRGKVLFVVGEADRNFDSKLFAELALARMPAGSGRILASPGAGHLIEPPGSPLCSASTIRSAPRPLAWGGQAQPHARAQEHSWGEIVRFLEQQLGRSGVAKL</sequence>
<dbReference type="Proteomes" id="UP000580825">
    <property type="component" value="Unassembled WGS sequence"/>
</dbReference>
<proteinExistence type="predicted"/>
<dbReference type="SUPFAM" id="SSF53474">
    <property type="entry name" value="alpha/beta-Hydrolases"/>
    <property type="match status" value="1"/>
</dbReference>
<dbReference type="InterPro" id="IPR014940">
    <property type="entry name" value="BAAT_C"/>
</dbReference>
<dbReference type="AlphaFoldDB" id="A0A7L1Y5M8"/>
<dbReference type="Gene3D" id="3.40.50.1820">
    <property type="entry name" value="alpha/beta hydrolase"/>
    <property type="match status" value="1"/>
</dbReference>
<dbReference type="GO" id="GO:0006631">
    <property type="term" value="P:fatty acid metabolic process"/>
    <property type="evidence" value="ECO:0007669"/>
    <property type="project" value="TreeGrafter"/>
</dbReference>
<protein>
    <submittedName>
        <fullName evidence="2">ACNT2 acyltransferase</fullName>
    </submittedName>
</protein>
<dbReference type="PANTHER" id="PTHR10824:SF18">
    <property type="entry name" value="BILE ACID-COA:AMINO ACID N-ACYLTRANSFERASE"/>
    <property type="match status" value="1"/>
</dbReference>
<reference evidence="2 3" key="1">
    <citation type="submission" date="2019-09" db="EMBL/GenBank/DDBJ databases">
        <title>Bird 10,000 Genomes (B10K) Project - Family phase.</title>
        <authorList>
            <person name="Zhang G."/>
        </authorList>
    </citation>
    <scope>NUCLEOTIDE SEQUENCE [LARGE SCALE GENOMIC DNA]</scope>
    <source>
        <strain evidence="2">B10K-DU-002-46</strain>
        <tissue evidence="2">Muscle</tissue>
    </source>
</reference>
<dbReference type="EMBL" id="VXBX01001202">
    <property type="protein sequence ID" value="NXP17835.1"/>
    <property type="molecule type" value="Genomic_DNA"/>
</dbReference>
<evidence type="ECO:0000313" key="3">
    <source>
        <dbReference type="Proteomes" id="UP000580825"/>
    </source>
</evidence>
<evidence type="ECO:0000313" key="2">
    <source>
        <dbReference type="EMBL" id="NXP17835.1"/>
    </source>
</evidence>
<feature type="non-terminal residue" evidence="2">
    <location>
        <position position="1"/>
    </location>
</feature>
<gene>
    <name evidence="2" type="primary">Acnat2</name>
    <name evidence="2" type="ORF">SCYSUP_R15075</name>
</gene>
<feature type="non-terminal residue" evidence="2">
    <location>
        <position position="283"/>
    </location>
</feature>
<organism evidence="2 3">
    <name type="scientific">Scytalopus superciliaris</name>
    <dbReference type="NCBI Taxonomy" id="312124"/>
    <lineage>
        <taxon>Eukaryota</taxon>
        <taxon>Metazoa</taxon>
        <taxon>Chordata</taxon>
        <taxon>Craniata</taxon>
        <taxon>Vertebrata</taxon>
        <taxon>Euteleostomi</taxon>
        <taxon>Archelosauria</taxon>
        <taxon>Archosauria</taxon>
        <taxon>Dinosauria</taxon>
        <taxon>Saurischia</taxon>
        <taxon>Theropoda</taxon>
        <taxon>Coelurosauria</taxon>
        <taxon>Aves</taxon>
        <taxon>Neognathae</taxon>
        <taxon>Neoaves</taxon>
        <taxon>Telluraves</taxon>
        <taxon>Australaves</taxon>
        <taxon>Passeriformes</taxon>
        <taxon>Rhinocryptidae</taxon>
        <taxon>Scytalopus</taxon>
    </lineage>
</organism>